<evidence type="ECO:0000313" key="3">
    <source>
        <dbReference type="Proteomes" id="UP001189429"/>
    </source>
</evidence>
<reference evidence="2" key="1">
    <citation type="submission" date="2023-10" db="EMBL/GenBank/DDBJ databases">
        <authorList>
            <person name="Chen Y."/>
            <person name="Shah S."/>
            <person name="Dougan E. K."/>
            <person name="Thang M."/>
            <person name="Chan C."/>
        </authorList>
    </citation>
    <scope>NUCLEOTIDE SEQUENCE [LARGE SCALE GENOMIC DNA]</scope>
</reference>
<comment type="caution">
    <text evidence="2">The sequence shown here is derived from an EMBL/GenBank/DDBJ whole genome shotgun (WGS) entry which is preliminary data.</text>
</comment>
<accession>A0ABN9R6C4</accession>
<evidence type="ECO:0000313" key="2">
    <source>
        <dbReference type="EMBL" id="CAK0814383.1"/>
    </source>
</evidence>
<feature type="coiled-coil region" evidence="1">
    <location>
        <begin position="66"/>
        <end position="142"/>
    </location>
</feature>
<name>A0ABN9R6C4_9DINO</name>
<protein>
    <recommendedName>
        <fullName evidence="4">Meiosis-specific nuclear structural protein 1</fullName>
    </recommendedName>
</protein>
<dbReference type="Proteomes" id="UP001189429">
    <property type="component" value="Unassembled WGS sequence"/>
</dbReference>
<sequence length="404" mass="47250">MFHQFYAEKVQQKAQMIEDHERALRHDLERQKLTYEQQRQEAYHMLGTIRAETASKARDAPTSEVAARQQEMSEQLHRECERLQREGQRIEQMNQDLRLEEQAVQVMAAQEMQRKNDIAEQIAEAQADLKREEIKQEHAIQQQTAIAANKLLEEHYTVQREREVVYQQAELQLEAQRHIQNKRDQLEAKEAEHLRATQQHQLFFNEAQAPQQQMHHRTNYDQHQREQFLEGYGQYEAEIHQQQLANSDRHKDNHRKNIIVNSWPDNRKSVEYTKIDTDMLDGVASALTKENEEQKMQAQADDEEAYQRDNIRPALHAIAPSHEFDYDETRESHYAELIQVETPNAAGHRGVPSSSGSSNGLTPPFYCSLCKSRGNYTSAKTEIIRRRHCGSEHIEDRPADLGDN</sequence>
<proteinExistence type="predicted"/>
<evidence type="ECO:0008006" key="4">
    <source>
        <dbReference type="Google" id="ProtNLM"/>
    </source>
</evidence>
<organism evidence="2 3">
    <name type="scientific">Prorocentrum cordatum</name>
    <dbReference type="NCBI Taxonomy" id="2364126"/>
    <lineage>
        <taxon>Eukaryota</taxon>
        <taxon>Sar</taxon>
        <taxon>Alveolata</taxon>
        <taxon>Dinophyceae</taxon>
        <taxon>Prorocentrales</taxon>
        <taxon>Prorocentraceae</taxon>
        <taxon>Prorocentrum</taxon>
    </lineage>
</organism>
<keyword evidence="3" id="KW-1185">Reference proteome</keyword>
<gene>
    <name evidence="2" type="ORF">PCOR1329_LOCUS18010</name>
</gene>
<keyword evidence="1" id="KW-0175">Coiled coil</keyword>
<feature type="coiled-coil region" evidence="1">
    <location>
        <begin position="172"/>
        <end position="199"/>
    </location>
</feature>
<evidence type="ECO:0000256" key="1">
    <source>
        <dbReference type="SAM" id="Coils"/>
    </source>
</evidence>
<feature type="non-terminal residue" evidence="2">
    <location>
        <position position="404"/>
    </location>
</feature>
<dbReference type="EMBL" id="CAUYUJ010005626">
    <property type="protein sequence ID" value="CAK0814383.1"/>
    <property type="molecule type" value="Genomic_DNA"/>
</dbReference>